<dbReference type="PROSITE" id="PS50862">
    <property type="entry name" value="AA_TRNA_LIGASE_II"/>
    <property type="match status" value="1"/>
</dbReference>
<dbReference type="CDD" id="cd00770">
    <property type="entry name" value="SerRS_core"/>
    <property type="match status" value="1"/>
</dbReference>
<evidence type="ECO:0000256" key="11">
    <source>
        <dbReference type="ARBA" id="ARBA00048823"/>
    </source>
</evidence>
<dbReference type="GO" id="GO:0004828">
    <property type="term" value="F:serine-tRNA ligase activity"/>
    <property type="evidence" value="ECO:0007669"/>
    <property type="project" value="UniProtKB-UniRule"/>
</dbReference>
<evidence type="ECO:0000313" key="17">
    <source>
        <dbReference type="EMBL" id="SFF35468.1"/>
    </source>
</evidence>
<keyword evidence="4 12" id="KW-0963">Cytoplasm</keyword>
<comment type="caution">
    <text evidence="12">Lacks conserved residue(s) required for the propagation of feature annotation.</text>
</comment>
<dbReference type="NCBIfam" id="TIGR00414">
    <property type="entry name" value="serS"/>
    <property type="match status" value="1"/>
</dbReference>
<dbReference type="GO" id="GO:0006434">
    <property type="term" value="P:seryl-tRNA aminoacylation"/>
    <property type="evidence" value="ECO:0007669"/>
    <property type="project" value="UniProtKB-UniRule"/>
</dbReference>
<comment type="function">
    <text evidence="12">Catalyzes the attachment of serine to tRNA(Ser). Is also able to aminoacylate tRNA(Sec) with serine, to form the misacylated tRNA L-seryl-tRNA(Sec), which will be further converted into selenocysteinyl-tRNA(Sec).</text>
</comment>
<dbReference type="RefSeq" id="WP_046234146.1">
    <property type="nucleotide sequence ID" value="NZ_FONN01000029.1"/>
</dbReference>
<protein>
    <recommendedName>
        <fullName evidence="12">Serine--tRNA ligase</fullName>
        <ecNumber evidence="12">6.1.1.11</ecNumber>
    </recommendedName>
    <alternativeName>
        <fullName evidence="12">Seryl-tRNA synthetase</fullName>
        <shortName evidence="12">SerRS</shortName>
    </alternativeName>
    <alternativeName>
        <fullName evidence="12">Seryl-tRNA(Ser/Sec) synthetase</fullName>
    </alternativeName>
</protein>
<feature type="domain" description="Aminoacyl-transfer RNA synthetases class-II family profile" evidence="16">
    <location>
        <begin position="172"/>
        <end position="410"/>
    </location>
</feature>
<dbReference type="InterPro" id="IPR002317">
    <property type="entry name" value="Ser-tRNA-ligase_type_1"/>
</dbReference>
<feature type="binding site" evidence="13">
    <location>
        <position position="383"/>
    </location>
    <ligand>
        <name>L-serine</name>
        <dbReference type="ChEBI" id="CHEBI:33384"/>
    </ligand>
</feature>
<keyword evidence="9 12" id="KW-0030">Aminoacyl-tRNA synthetase</keyword>
<dbReference type="PANTHER" id="PTHR43697">
    <property type="entry name" value="SERYL-TRNA SYNTHETASE"/>
    <property type="match status" value="1"/>
</dbReference>
<keyword evidence="8 12" id="KW-0648">Protein biosynthesis</keyword>
<reference evidence="18" key="1">
    <citation type="submission" date="2016-10" db="EMBL/GenBank/DDBJ databases">
        <authorList>
            <person name="Varghese N."/>
            <person name="Submissions S."/>
        </authorList>
    </citation>
    <scope>NUCLEOTIDE SEQUENCE [LARGE SCALE GENOMIC DNA]</scope>
    <source>
        <strain evidence="18">CGMCC 1.10223</strain>
    </source>
</reference>
<dbReference type="PIRSF" id="PIRSF001529">
    <property type="entry name" value="Ser-tRNA-synth_IIa"/>
    <property type="match status" value="1"/>
</dbReference>
<organism evidence="17 18">
    <name type="scientific">Paenibacillus algorifonticola</name>
    <dbReference type="NCBI Taxonomy" id="684063"/>
    <lineage>
        <taxon>Bacteria</taxon>
        <taxon>Bacillati</taxon>
        <taxon>Bacillota</taxon>
        <taxon>Bacilli</taxon>
        <taxon>Bacillales</taxon>
        <taxon>Paenibacillaceae</taxon>
        <taxon>Paenibacillus</taxon>
    </lineage>
</organism>
<comment type="catalytic activity">
    <reaction evidence="10 12">
        <text>tRNA(Sec) + L-serine + ATP = L-seryl-tRNA(Sec) + AMP + diphosphate + H(+)</text>
        <dbReference type="Rhea" id="RHEA:42580"/>
        <dbReference type="Rhea" id="RHEA-COMP:9742"/>
        <dbReference type="Rhea" id="RHEA-COMP:10128"/>
        <dbReference type="ChEBI" id="CHEBI:15378"/>
        <dbReference type="ChEBI" id="CHEBI:30616"/>
        <dbReference type="ChEBI" id="CHEBI:33019"/>
        <dbReference type="ChEBI" id="CHEBI:33384"/>
        <dbReference type="ChEBI" id="CHEBI:78442"/>
        <dbReference type="ChEBI" id="CHEBI:78533"/>
        <dbReference type="ChEBI" id="CHEBI:456215"/>
        <dbReference type="EC" id="6.1.1.11"/>
    </reaction>
</comment>
<dbReference type="Pfam" id="PF02403">
    <property type="entry name" value="Seryl_tRNA_N"/>
    <property type="match status" value="1"/>
</dbReference>
<evidence type="ECO:0000256" key="10">
    <source>
        <dbReference type="ARBA" id="ARBA00047929"/>
    </source>
</evidence>
<comment type="pathway">
    <text evidence="2 12">Aminoacyl-tRNA biosynthesis; selenocysteinyl-tRNA(Sec) biosynthesis; L-seryl-tRNA(Sec) from L-serine and tRNA(Sec): step 1/1.</text>
</comment>
<keyword evidence="7 12" id="KW-0067">ATP-binding</keyword>
<dbReference type="InterPro" id="IPR045864">
    <property type="entry name" value="aa-tRNA-synth_II/BPL/LPL"/>
</dbReference>
<comment type="similarity">
    <text evidence="3 12">Belongs to the class-II aminoacyl-tRNA synthetase family. Type-1 seryl-tRNA synthetase subfamily.</text>
</comment>
<evidence type="ECO:0000256" key="9">
    <source>
        <dbReference type="ARBA" id="ARBA00023146"/>
    </source>
</evidence>
<dbReference type="AlphaFoldDB" id="A0A1I2I1C9"/>
<dbReference type="SUPFAM" id="SSF46589">
    <property type="entry name" value="tRNA-binding arm"/>
    <property type="match status" value="1"/>
</dbReference>
<evidence type="ECO:0000256" key="15">
    <source>
        <dbReference type="SAM" id="Coils"/>
    </source>
</evidence>
<dbReference type="Proteomes" id="UP000183410">
    <property type="component" value="Unassembled WGS sequence"/>
</dbReference>
<accession>A0A1I2I1C9</accession>
<keyword evidence="6 12" id="KW-0547">Nucleotide-binding</keyword>
<dbReference type="InterPro" id="IPR010978">
    <property type="entry name" value="tRNA-bd_arm"/>
</dbReference>
<feature type="binding site" evidence="12">
    <location>
        <begin position="231"/>
        <end position="233"/>
    </location>
    <ligand>
        <name>L-serine</name>
        <dbReference type="ChEBI" id="CHEBI:33384"/>
    </ligand>
</feature>
<dbReference type="PRINTS" id="PR00981">
    <property type="entry name" value="TRNASYNTHSER"/>
</dbReference>
<dbReference type="EMBL" id="FONN01000029">
    <property type="protein sequence ID" value="SFF35468.1"/>
    <property type="molecule type" value="Genomic_DNA"/>
</dbReference>
<evidence type="ECO:0000256" key="5">
    <source>
        <dbReference type="ARBA" id="ARBA00022598"/>
    </source>
</evidence>
<evidence type="ECO:0000313" key="18">
    <source>
        <dbReference type="Proteomes" id="UP000183410"/>
    </source>
</evidence>
<comment type="catalytic activity">
    <reaction evidence="11 12">
        <text>tRNA(Ser) + L-serine + ATP = L-seryl-tRNA(Ser) + AMP + diphosphate + H(+)</text>
        <dbReference type="Rhea" id="RHEA:12292"/>
        <dbReference type="Rhea" id="RHEA-COMP:9669"/>
        <dbReference type="Rhea" id="RHEA-COMP:9703"/>
        <dbReference type="ChEBI" id="CHEBI:15378"/>
        <dbReference type="ChEBI" id="CHEBI:30616"/>
        <dbReference type="ChEBI" id="CHEBI:33019"/>
        <dbReference type="ChEBI" id="CHEBI:33384"/>
        <dbReference type="ChEBI" id="CHEBI:78442"/>
        <dbReference type="ChEBI" id="CHEBI:78533"/>
        <dbReference type="ChEBI" id="CHEBI:456215"/>
        <dbReference type="EC" id="6.1.1.11"/>
    </reaction>
</comment>
<dbReference type="GO" id="GO:0016260">
    <property type="term" value="P:selenocysteine biosynthetic process"/>
    <property type="evidence" value="ECO:0007669"/>
    <property type="project" value="UniProtKB-UniRule"/>
</dbReference>
<dbReference type="GO" id="GO:0005524">
    <property type="term" value="F:ATP binding"/>
    <property type="evidence" value="ECO:0007669"/>
    <property type="project" value="UniProtKB-UniRule"/>
</dbReference>
<comment type="subcellular location">
    <subcellularLocation>
        <location evidence="1 12">Cytoplasm</location>
    </subcellularLocation>
</comment>
<proteinExistence type="inferred from homology"/>
<keyword evidence="5 12" id="KW-0436">Ligase</keyword>
<feature type="binding site" evidence="12 14">
    <location>
        <begin position="349"/>
        <end position="352"/>
    </location>
    <ligand>
        <name>ATP</name>
        <dbReference type="ChEBI" id="CHEBI:30616"/>
    </ligand>
</feature>
<feature type="coiled-coil region" evidence="15">
    <location>
        <begin position="38"/>
        <end position="103"/>
    </location>
</feature>
<dbReference type="GO" id="GO:0005737">
    <property type="term" value="C:cytoplasm"/>
    <property type="evidence" value="ECO:0007669"/>
    <property type="project" value="UniProtKB-SubCell"/>
</dbReference>
<dbReference type="SUPFAM" id="SSF55681">
    <property type="entry name" value="Class II aaRS and biotin synthetases"/>
    <property type="match status" value="1"/>
</dbReference>
<dbReference type="InterPro" id="IPR042103">
    <property type="entry name" value="SerRS_1_N_sf"/>
</dbReference>
<dbReference type="InterPro" id="IPR015866">
    <property type="entry name" value="Ser-tRNA-synth_1_N"/>
</dbReference>
<dbReference type="InterPro" id="IPR006195">
    <property type="entry name" value="aa-tRNA-synth_II"/>
</dbReference>
<evidence type="ECO:0000256" key="2">
    <source>
        <dbReference type="ARBA" id="ARBA00005045"/>
    </source>
</evidence>
<dbReference type="InterPro" id="IPR033729">
    <property type="entry name" value="SerRS_core"/>
</dbReference>
<evidence type="ECO:0000256" key="8">
    <source>
        <dbReference type="ARBA" id="ARBA00022917"/>
    </source>
</evidence>
<evidence type="ECO:0000256" key="6">
    <source>
        <dbReference type="ARBA" id="ARBA00022741"/>
    </source>
</evidence>
<dbReference type="HAMAP" id="MF_00176">
    <property type="entry name" value="Ser_tRNA_synth_type1"/>
    <property type="match status" value="1"/>
</dbReference>
<dbReference type="Pfam" id="PF00587">
    <property type="entry name" value="tRNA-synt_2b"/>
    <property type="match status" value="1"/>
</dbReference>
<sequence length="427" mass="48060">MIDVKWLRNEYAKVEQGLTNRGKSLDLIADFPVLDTKRRDLLQETDQLKNRRNTVSQEVAKLKKTGGDADALIIEMREVGDRIKQLDEEVRAVEVQVDELMLSIPNLPHESVPVGASEDDNVELRRIGEQPAFDFEPRAHWDLAQELGILDFERAAKVTGSRFTFYRGLGARLERALINFMMDLHSDKHGYEEVLPPYLVNRDSLIGTGQLPKFEEDLFKISDSDYFLIPTAEVPVTNLHREEILSIEELPKHFVAYSSCFRSEAGAAGRDTRGLIRQHQFNKVELIKLAKPEESYDELEKMTANAEKVLELLGLSYRVLALCTGDMGFTAAKTYDLEVWLPSAGTYREISSCSNVEDFQARRAGIRFRRDAKSKPEFVHTLNGSGLAVGRTVAAILENYQQADGSIVIPEVLRAYMGGISVIGPKA</sequence>
<feature type="binding site" evidence="12 14">
    <location>
        <begin position="262"/>
        <end position="264"/>
    </location>
    <ligand>
        <name>ATP</name>
        <dbReference type="ChEBI" id="CHEBI:30616"/>
    </ligand>
</feature>
<dbReference type="PANTHER" id="PTHR43697:SF1">
    <property type="entry name" value="SERINE--TRNA LIGASE"/>
    <property type="match status" value="1"/>
</dbReference>
<dbReference type="Gene3D" id="3.30.930.10">
    <property type="entry name" value="Bira Bifunctional Protein, Domain 2"/>
    <property type="match status" value="1"/>
</dbReference>
<evidence type="ECO:0000256" key="13">
    <source>
        <dbReference type="PIRSR" id="PIRSR001529-1"/>
    </source>
</evidence>
<evidence type="ECO:0000259" key="16">
    <source>
        <dbReference type="PROSITE" id="PS50862"/>
    </source>
</evidence>
<evidence type="ECO:0000256" key="7">
    <source>
        <dbReference type="ARBA" id="ARBA00022840"/>
    </source>
</evidence>
<dbReference type="OrthoDB" id="9804647at2"/>
<evidence type="ECO:0000256" key="4">
    <source>
        <dbReference type="ARBA" id="ARBA00022490"/>
    </source>
</evidence>
<feature type="binding site" evidence="13">
    <location>
        <position position="231"/>
    </location>
    <ligand>
        <name>L-serine</name>
        <dbReference type="ChEBI" id="CHEBI:33384"/>
    </ligand>
</feature>
<dbReference type="GO" id="GO:0016740">
    <property type="term" value="F:transferase activity"/>
    <property type="evidence" value="ECO:0007669"/>
    <property type="project" value="UniProtKB-ARBA"/>
</dbReference>
<dbReference type="UniPathway" id="UPA00906">
    <property type="reaction ID" value="UER00895"/>
</dbReference>
<name>A0A1I2I1C9_9BACL</name>
<keyword evidence="18" id="KW-1185">Reference proteome</keyword>
<comment type="domain">
    <text evidence="12">Consists of two distinct domains, a catalytic core and a N-terminal extension that is involved in tRNA binding.</text>
</comment>
<evidence type="ECO:0000256" key="1">
    <source>
        <dbReference type="ARBA" id="ARBA00004496"/>
    </source>
</evidence>
<feature type="binding site" evidence="12 13">
    <location>
        <position position="285"/>
    </location>
    <ligand>
        <name>L-serine</name>
        <dbReference type="ChEBI" id="CHEBI:33384"/>
    </ligand>
</feature>
<evidence type="ECO:0000256" key="3">
    <source>
        <dbReference type="ARBA" id="ARBA00010728"/>
    </source>
</evidence>
<dbReference type="GO" id="GO:0140096">
    <property type="term" value="F:catalytic activity, acting on a protein"/>
    <property type="evidence" value="ECO:0007669"/>
    <property type="project" value="UniProtKB-ARBA"/>
</dbReference>
<evidence type="ECO:0000256" key="12">
    <source>
        <dbReference type="HAMAP-Rule" id="MF_00176"/>
    </source>
</evidence>
<evidence type="ECO:0000256" key="14">
    <source>
        <dbReference type="PIRSR" id="PIRSR001529-2"/>
    </source>
</evidence>
<keyword evidence="15" id="KW-0175">Coiled coil</keyword>
<dbReference type="EC" id="6.1.1.11" evidence="12"/>
<dbReference type="Gene3D" id="1.10.287.40">
    <property type="entry name" value="Serine-tRNA synthetase, tRNA binding domain"/>
    <property type="match status" value="1"/>
</dbReference>
<dbReference type="InterPro" id="IPR002314">
    <property type="entry name" value="aa-tRNA-synt_IIb"/>
</dbReference>
<comment type="subunit">
    <text evidence="12">Homodimer. The tRNA molecule binds across the dimer.</text>
</comment>
<feature type="binding site" evidence="13">
    <location>
        <position position="262"/>
    </location>
    <ligand>
        <name>L-serine</name>
        <dbReference type="ChEBI" id="CHEBI:33384"/>
    </ligand>
</feature>
<feature type="binding site" evidence="12">
    <location>
        <position position="385"/>
    </location>
    <ligand>
        <name>L-serine</name>
        <dbReference type="ChEBI" id="CHEBI:33384"/>
    </ligand>
</feature>
<gene>
    <name evidence="12" type="primary">serS</name>
    <name evidence="17" type="ORF">SAMN04487969_1298</name>
</gene>